<evidence type="ECO:0000259" key="14">
    <source>
        <dbReference type="PROSITE" id="PS51803"/>
    </source>
</evidence>
<evidence type="ECO:0000256" key="2">
    <source>
        <dbReference type="ARBA" id="ARBA00004286"/>
    </source>
</evidence>
<name>A0A811ZVY5_NYCPR</name>
<keyword evidence="5" id="KW-0158">Chromosome</keyword>
<evidence type="ECO:0000256" key="3">
    <source>
        <dbReference type="ARBA" id="ARBA00004906"/>
    </source>
</evidence>
<dbReference type="EC" id="2.3.2.27" evidence="4"/>
<dbReference type="Pfam" id="PF18574">
    <property type="entry name" value="zf_C2HC_14"/>
    <property type="match status" value="1"/>
</dbReference>
<organism evidence="15 16">
    <name type="scientific">Nyctereutes procyonoides</name>
    <name type="common">Raccoon dog</name>
    <name type="synonym">Canis procyonoides</name>
    <dbReference type="NCBI Taxonomy" id="34880"/>
    <lineage>
        <taxon>Eukaryota</taxon>
        <taxon>Metazoa</taxon>
        <taxon>Chordata</taxon>
        <taxon>Craniata</taxon>
        <taxon>Vertebrata</taxon>
        <taxon>Euteleostomi</taxon>
        <taxon>Mammalia</taxon>
        <taxon>Eutheria</taxon>
        <taxon>Laurasiatheria</taxon>
        <taxon>Carnivora</taxon>
        <taxon>Caniformia</taxon>
        <taxon>Canidae</taxon>
        <taxon>Nyctereutes</taxon>
    </lineage>
</organism>
<evidence type="ECO:0000256" key="11">
    <source>
        <dbReference type="ARBA" id="ARBA00023125"/>
    </source>
</evidence>
<evidence type="ECO:0000256" key="10">
    <source>
        <dbReference type="ARBA" id="ARBA00022843"/>
    </source>
</evidence>
<feature type="chain" id="PRO_5033020261" description="RING-type E3 ubiquitin transferase" evidence="13">
    <location>
        <begin position="29"/>
        <end position="158"/>
    </location>
</feature>
<keyword evidence="9" id="KW-0833">Ubl conjugation pathway</keyword>
<comment type="caution">
    <text evidence="15">The sequence shown here is derived from an EMBL/GenBank/DDBJ whole genome shotgun (WGS) entry which is preliminary data.</text>
</comment>
<comment type="subcellular location">
    <subcellularLocation>
        <location evidence="2">Chromosome</location>
    </subcellularLocation>
</comment>
<feature type="domain" description="C2HC RNF-type" evidence="14">
    <location>
        <begin position="30"/>
        <end position="49"/>
    </location>
</feature>
<keyword evidence="13" id="KW-0732">Signal</keyword>
<protein>
    <recommendedName>
        <fullName evidence="4">RING-type E3 ubiquitin transferase</fullName>
        <ecNumber evidence="4">2.3.2.27</ecNumber>
    </recommendedName>
</protein>
<keyword evidence="10" id="KW-0832">Ubl conjugation</keyword>
<dbReference type="GO" id="GO:0010792">
    <property type="term" value="P:DNA double-strand break processing involved in repair via single-strand annealing"/>
    <property type="evidence" value="ECO:0007669"/>
    <property type="project" value="TreeGrafter"/>
</dbReference>
<keyword evidence="11" id="KW-0238">DNA-binding</keyword>
<keyword evidence="12" id="KW-0234">DNA repair</keyword>
<evidence type="ECO:0000256" key="9">
    <source>
        <dbReference type="ARBA" id="ARBA00022786"/>
    </source>
</evidence>
<accession>A0A811ZVY5</accession>
<dbReference type="GO" id="GO:0061630">
    <property type="term" value="F:ubiquitin protein ligase activity"/>
    <property type="evidence" value="ECO:0007669"/>
    <property type="project" value="UniProtKB-EC"/>
</dbReference>
<dbReference type="Proteomes" id="UP000645828">
    <property type="component" value="Unassembled WGS sequence"/>
</dbReference>
<evidence type="ECO:0000256" key="7">
    <source>
        <dbReference type="ARBA" id="ARBA00022687"/>
    </source>
</evidence>
<dbReference type="GO" id="GO:0000724">
    <property type="term" value="P:double-strand break repair via homologous recombination"/>
    <property type="evidence" value="ECO:0007669"/>
    <property type="project" value="TreeGrafter"/>
</dbReference>
<dbReference type="InterPro" id="IPR052498">
    <property type="entry name" value="E3_ubiq-protein_ligase_RNF138"/>
</dbReference>
<keyword evidence="16" id="KW-1185">Reference proteome</keyword>
<evidence type="ECO:0000313" key="16">
    <source>
        <dbReference type="Proteomes" id="UP000645828"/>
    </source>
</evidence>
<dbReference type="AlphaFoldDB" id="A0A811ZVY5"/>
<keyword evidence="6" id="KW-0808">Transferase</keyword>
<dbReference type="UniPathway" id="UPA00143"/>
<proteinExistence type="predicted"/>
<dbReference type="EMBL" id="CAJHUB010000780">
    <property type="protein sequence ID" value="CAD7693370.1"/>
    <property type="molecule type" value="Genomic_DNA"/>
</dbReference>
<evidence type="ECO:0000256" key="8">
    <source>
        <dbReference type="ARBA" id="ARBA00022763"/>
    </source>
</evidence>
<dbReference type="PROSITE" id="PS51803">
    <property type="entry name" value="ZF_C2HC_RNF"/>
    <property type="match status" value="1"/>
</dbReference>
<dbReference type="GO" id="GO:0016055">
    <property type="term" value="P:Wnt signaling pathway"/>
    <property type="evidence" value="ECO:0007669"/>
    <property type="project" value="UniProtKB-KW"/>
</dbReference>
<feature type="signal peptide" evidence="13">
    <location>
        <begin position="1"/>
        <end position="28"/>
    </location>
</feature>
<dbReference type="InterPro" id="IPR034734">
    <property type="entry name" value="ZF_C2HC_RNF"/>
</dbReference>
<evidence type="ECO:0000313" key="15">
    <source>
        <dbReference type="EMBL" id="CAD7693370.1"/>
    </source>
</evidence>
<gene>
    <name evidence="15" type="ORF">NYPRO_LOCUS26162</name>
</gene>
<evidence type="ECO:0000256" key="1">
    <source>
        <dbReference type="ARBA" id="ARBA00000900"/>
    </source>
</evidence>
<evidence type="ECO:0000256" key="4">
    <source>
        <dbReference type="ARBA" id="ARBA00012483"/>
    </source>
</evidence>
<keyword evidence="7" id="KW-0879">Wnt signaling pathway</keyword>
<comment type="pathway">
    <text evidence="3">Protein modification; protein ubiquitination.</text>
</comment>
<keyword evidence="8" id="KW-0227">DNA damage</keyword>
<dbReference type="PANTHER" id="PTHR46968:SF2">
    <property type="entry name" value="E3 UBIQUITIN-PROTEIN LIGASE RNF138"/>
    <property type="match status" value="1"/>
</dbReference>
<dbReference type="GO" id="GO:0005634">
    <property type="term" value="C:nucleus"/>
    <property type="evidence" value="ECO:0007669"/>
    <property type="project" value="TreeGrafter"/>
</dbReference>
<evidence type="ECO:0000256" key="12">
    <source>
        <dbReference type="ARBA" id="ARBA00023204"/>
    </source>
</evidence>
<dbReference type="GO" id="GO:0035861">
    <property type="term" value="C:site of double-strand break"/>
    <property type="evidence" value="ECO:0007669"/>
    <property type="project" value="TreeGrafter"/>
</dbReference>
<evidence type="ECO:0000256" key="6">
    <source>
        <dbReference type="ARBA" id="ARBA00022679"/>
    </source>
</evidence>
<sequence length="158" mass="18675">MVTSVYENSFMCVLFFLFLLIKIHLNTGSCRCCAMKIKFYCIRHHYKSCKKHQDKYGVPSIIPNFQIFQNYSRKNRSETSTSGNTETYQENRMSLVSKNKFTRHSFLDHCNNNHLFEIVPVTCSIYVSLPWSDPSQITRNFFKSVNLQLDEETHYQNC</sequence>
<evidence type="ECO:0000256" key="5">
    <source>
        <dbReference type="ARBA" id="ARBA00022454"/>
    </source>
</evidence>
<dbReference type="GO" id="GO:0016567">
    <property type="term" value="P:protein ubiquitination"/>
    <property type="evidence" value="ECO:0007669"/>
    <property type="project" value="UniProtKB-UniPathway"/>
</dbReference>
<dbReference type="PANTHER" id="PTHR46968">
    <property type="entry name" value="E3 UBIQUITIN-PROTEIN LIGASE RNF138"/>
    <property type="match status" value="1"/>
</dbReference>
<evidence type="ECO:0000256" key="13">
    <source>
        <dbReference type="SAM" id="SignalP"/>
    </source>
</evidence>
<reference evidence="15" key="1">
    <citation type="submission" date="2020-12" db="EMBL/GenBank/DDBJ databases">
        <authorList>
            <consortium name="Molecular Ecology Group"/>
        </authorList>
    </citation>
    <scope>NUCLEOTIDE SEQUENCE</scope>
    <source>
        <strain evidence="15">TBG_1078</strain>
    </source>
</reference>
<comment type="catalytic activity">
    <reaction evidence="1">
        <text>S-ubiquitinyl-[E2 ubiquitin-conjugating enzyme]-L-cysteine + [acceptor protein]-L-lysine = [E2 ubiquitin-conjugating enzyme]-L-cysteine + N(6)-ubiquitinyl-[acceptor protein]-L-lysine.</text>
        <dbReference type="EC" id="2.3.2.27"/>
    </reaction>
</comment>
<dbReference type="GO" id="GO:0003697">
    <property type="term" value="F:single-stranded DNA binding"/>
    <property type="evidence" value="ECO:0007669"/>
    <property type="project" value="TreeGrafter"/>
</dbReference>